<accession>A0ABX9L914</accession>
<dbReference type="Proteomes" id="UP000262538">
    <property type="component" value="Unassembled WGS sequence"/>
</dbReference>
<organism evidence="1 2">
    <name type="scientific">Microbispora triticiradicis</name>
    <dbReference type="NCBI Taxonomy" id="2200763"/>
    <lineage>
        <taxon>Bacteria</taxon>
        <taxon>Bacillati</taxon>
        <taxon>Actinomycetota</taxon>
        <taxon>Actinomycetes</taxon>
        <taxon>Streptosporangiales</taxon>
        <taxon>Streptosporangiaceae</taxon>
        <taxon>Microbispora</taxon>
    </lineage>
</organism>
<protein>
    <submittedName>
        <fullName evidence="1">Uncharacterized protein</fullName>
    </submittedName>
</protein>
<keyword evidence="2" id="KW-1185">Reference proteome</keyword>
<evidence type="ECO:0000313" key="1">
    <source>
        <dbReference type="EMBL" id="RGA00409.1"/>
    </source>
</evidence>
<comment type="caution">
    <text evidence="1">The sequence shown here is derived from an EMBL/GenBank/DDBJ whole genome shotgun (WGS) entry which is preliminary data.</text>
</comment>
<sequence>MWIWITVGLALAIVMAPAAVFLNWHHRRWWIRSVGEELIKEADRAEDALLRLKTSRGFGQRVRRWWASQMPFLRPQSFILPLLRVRARKRG</sequence>
<evidence type="ECO:0000313" key="2">
    <source>
        <dbReference type="Proteomes" id="UP000262538"/>
    </source>
</evidence>
<dbReference type="EMBL" id="QFZU02000273">
    <property type="protein sequence ID" value="RGA00409.1"/>
    <property type="molecule type" value="Genomic_DNA"/>
</dbReference>
<name>A0ABX9L914_9ACTN</name>
<gene>
    <name evidence="1" type="ORF">DI270_035020</name>
</gene>
<reference evidence="1 2" key="1">
    <citation type="submission" date="2018-08" db="EMBL/GenBank/DDBJ databases">
        <title>Microbispora. triticiradicis sp. nov., a novel actinomycete isolated from the root of wheat (Triticum aestivum L.)).</title>
        <authorList>
            <person name="Han C."/>
        </authorList>
    </citation>
    <scope>NUCLEOTIDE SEQUENCE [LARGE SCALE GENOMIC DNA]</scope>
    <source>
        <strain evidence="1 2">NEAU-HRDPA2-9</strain>
    </source>
</reference>
<proteinExistence type="predicted"/>